<evidence type="ECO:0000313" key="3">
    <source>
        <dbReference type="Proteomes" id="UP000193834"/>
    </source>
</evidence>
<dbReference type="PANTHER" id="PTHR46797">
    <property type="entry name" value="HTH-TYPE TRANSCRIPTIONAL REGULATOR"/>
    <property type="match status" value="1"/>
</dbReference>
<dbReference type="STRING" id="1852522.SAMN06295960_4855"/>
<keyword evidence="1" id="KW-0238">DNA-binding</keyword>
<keyword evidence="3" id="KW-1185">Reference proteome</keyword>
<dbReference type="InterPro" id="IPR010982">
    <property type="entry name" value="Lambda_DNA-bd_dom_sf"/>
</dbReference>
<dbReference type="GO" id="GO:0003677">
    <property type="term" value="F:DNA binding"/>
    <property type="evidence" value="ECO:0007669"/>
    <property type="project" value="UniProtKB-KW"/>
</dbReference>
<dbReference type="EMBL" id="FXAZ01000011">
    <property type="protein sequence ID" value="SMG59077.1"/>
    <property type="molecule type" value="Genomic_DNA"/>
</dbReference>
<name>A0A1X7M035_9BACL</name>
<dbReference type="Pfam" id="PF01381">
    <property type="entry name" value="HTH_3"/>
    <property type="match status" value="1"/>
</dbReference>
<dbReference type="GO" id="GO:0005829">
    <property type="term" value="C:cytosol"/>
    <property type="evidence" value="ECO:0007669"/>
    <property type="project" value="TreeGrafter"/>
</dbReference>
<accession>A0A1X7M035</accession>
<proteinExistence type="predicted"/>
<dbReference type="Gene3D" id="1.10.260.40">
    <property type="entry name" value="lambda repressor-like DNA-binding domains"/>
    <property type="match status" value="1"/>
</dbReference>
<dbReference type="SMART" id="SM00530">
    <property type="entry name" value="HTH_XRE"/>
    <property type="match status" value="1"/>
</dbReference>
<dbReference type="PROSITE" id="PS50943">
    <property type="entry name" value="HTH_CROC1"/>
    <property type="match status" value="1"/>
</dbReference>
<dbReference type="GO" id="GO:0003700">
    <property type="term" value="F:DNA-binding transcription factor activity"/>
    <property type="evidence" value="ECO:0007669"/>
    <property type="project" value="TreeGrafter"/>
</dbReference>
<protein>
    <submittedName>
        <fullName evidence="2">Helix-turn-helix</fullName>
    </submittedName>
</protein>
<dbReference type="Proteomes" id="UP000193834">
    <property type="component" value="Unassembled WGS sequence"/>
</dbReference>
<dbReference type="AlphaFoldDB" id="A0A1X7M035"/>
<dbReference type="OrthoDB" id="3035529at2"/>
<organism evidence="2 3">
    <name type="scientific">Paenibacillus aquistagni</name>
    <dbReference type="NCBI Taxonomy" id="1852522"/>
    <lineage>
        <taxon>Bacteria</taxon>
        <taxon>Bacillati</taxon>
        <taxon>Bacillota</taxon>
        <taxon>Bacilli</taxon>
        <taxon>Bacillales</taxon>
        <taxon>Paenibacillaceae</taxon>
        <taxon>Paenibacillus</taxon>
    </lineage>
</organism>
<dbReference type="CDD" id="cd00093">
    <property type="entry name" value="HTH_XRE"/>
    <property type="match status" value="1"/>
</dbReference>
<dbReference type="PANTHER" id="PTHR46797:SF1">
    <property type="entry name" value="METHYLPHOSPHONATE SYNTHASE"/>
    <property type="match status" value="1"/>
</dbReference>
<gene>
    <name evidence="2" type="ORF">SAMN06295960_4855</name>
</gene>
<evidence type="ECO:0000256" key="1">
    <source>
        <dbReference type="ARBA" id="ARBA00023125"/>
    </source>
</evidence>
<dbReference type="InterPro" id="IPR050807">
    <property type="entry name" value="TransReg_Diox_bact_type"/>
</dbReference>
<reference evidence="2 3" key="1">
    <citation type="submission" date="2017-04" db="EMBL/GenBank/DDBJ databases">
        <authorList>
            <person name="Afonso C.L."/>
            <person name="Miller P.J."/>
            <person name="Scott M.A."/>
            <person name="Spackman E."/>
            <person name="Goraichik I."/>
            <person name="Dimitrov K.M."/>
            <person name="Suarez D.L."/>
            <person name="Swayne D.E."/>
        </authorList>
    </citation>
    <scope>NUCLEOTIDE SEQUENCE [LARGE SCALE GENOMIC DNA]</scope>
    <source>
        <strain evidence="2 3">11</strain>
    </source>
</reference>
<sequence length="68" mass="7670">MESSRVNKRIRAFRKLRGLTQLQLAEMTNLSITIIGEIERGNRAADDQVVERIAYALRISVIELVGEG</sequence>
<dbReference type="InterPro" id="IPR001387">
    <property type="entry name" value="Cro/C1-type_HTH"/>
</dbReference>
<evidence type="ECO:0000313" key="2">
    <source>
        <dbReference type="EMBL" id="SMG59077.1"/>
    </source>
</evidence>
<dbReference type="SUPFAM" id="SSF47413">
    <property type="entry name" value="lambda repressor-like DNA-binding domains"/>
    <property type="match status" value="1"/>
</dbReference>